<evidence type="ECO:0000256" key="3">
    <source>
        <dbReference type="ARBA" id="ARBA00022475"/>
    </source>
</evidence>
<dbReference type="SUPFAM" id="SSF161098">
    <property type="entry name" value="MetI-like"/>
    <property type="match status" value="1"/>
</dbReference>
<evidence type="ECO:0000256" key="5">
    <source>
        <dbReference type="ARBA" id="ARBA00022989"/>
    </source>
</evidence>
<evidence type="ECO:0000313" key="10">
    <source>
        <dbReference type="Proteomes" id="UP000710815"/>
    </source>
</evidence>
<dbReference type="RefSeq" id="WP_241515352.1">
    <property type="nucleotide sequence ID" value="NZ_JAFEJT020000125.1"/>
</dbReference>
<dbReference type="Gene3D" id="1.10.3720.10">
    <property type="entry name" value="MetI-like"/>
    <property type="match status" value="1"/>
</dbReference>
<reference evidence="9 10" key="2">
    <citation type="journal article" date="2021" name="Syst. Appl. Microbiol.">
        <title>Phylogenetic classification of ten novel species belonging to the genus Bifidobacterium comprising B. phasiani sp. nov., B. pongonis sp. nov., B. saguinibicoloris sp. nov., B. colobi sp. nov., B. simiiventris sp. nov., B. santillanense sp. nov., B. miconis sp. nov., B. amazonense sp. nov., B. pluvialisilvae sp. nov., and B. miconisargentati sp. nov.</title>
        <authorList>
            <person name="Lugli G.A."/>
            <person name="Calvete-Torre I."/>
            <person name="Alessandri G."/>
            <person name="Milani C."/>
            <person name="Turroni F."/>
            <person name="Laiolo P."/>
            <person name="Ossiprandi M.C."/>
            <person name="Margolles A."/>
            <person name="Ruiz L."/>
            <person name="Ventura M."/>
        </authorList>
    </citation>
    <scope>NUCLEOTIDE SEQUENCE [LARGE SCALE GENOMIC DNA]</scope>
    <source>
        <strain evidence="9 10">MA1</strain>
    </source>
</reference>
<evidence type="ECO:0000259" key="8">
    <source>
        <dbReference type="PROSITE" id="PS50928"/>
    </source>
</evidence>
<feature type="transmembrane region" description="Helical" evidence="7">
    <location>
        <begin position="63"/>
        <end position="85"/>
    </location>
</feature>
<proteinExistence type="inferred from homology"/>
<dbReference type="Proteomes" id="UP000710815">
    <property type="component" value="Unassembled WGS sequence"/>
</dbReference>
<dbReference type="CDD" id="cd06261">
    <property type="entry name" value="TM_PBP2"/>
    <property type="match status" value="1"/>
</dbReference>
<name>A0ABS9VYT9_9BIFI</name>
<evidence type="ECO:0000256" key="7">
    <source>
        <dbReference type="RuleBase" id="RU363032"/>
    </source>
</evidence>
<evidence type="ECO:0000256" key="6">
    <source>
        <dbReference type="ARBA" id="ARBA00023136"/>
    </source>
</evidence>
<feature type="transmembrane region" description="Helical" evidence="7">
    <location>
        <begin position="246"/>
        <end position="271"/>
    </location>
</feature>
<gene>
    <name evidence="9" type="ORF">JS533_013590</name>
</gene>
<evidence type="ECO:0000313" key="9">
    <source>
        <dbReference type="EMBL" id="MCH9277277.1"/>
    </source>
</evidence>
<feature type="domain" description="ABC transmembrane type-1" evidence="8">
    <location>
        <begin position="125"/>
        <end position="314"/>
    </location>
</feature>
<keyword evidence="3" id="KW-1003">Cell membrane</keyword>
<dbReference type="EMBL" id="JAFEJT020000125">
    <property type="protein sequence ID" value="MCH9277277.1"/>
    <property type="molecule type" value="Genomic_DNA"/>
</dbReference>
<dbReference type="PROSITE" id="PS50928">
    <property type="entry name" value="ABC_TM1"/>
    <property type="match status" value="1"/>
</dbReference>
<evidence type="ECO:0000256" key="2">
    <source>
        <dbReference type="ARBA" id="ARBA00022448"/>
    </source>
</evidence>
<keyword evidence="4 7" id="KW-0812">Transmembrane</keyword>
<dbReference type="Pfam" id="PF00528">
    <property type="entry name" value="BPD_transp_1"/>
    <property type="match status" value="1"/>
</dbReference>
<evidence type="ECO:0000256" key="4">
    <source>
        <dbReference type="ARBA" id="ARBA00022692"/>
    </source>
</evidence>
<dbReference type="InterPro" id="IPR035906">
    <property type="entry name" value="MetI-like_sf"/>
</dbReference>
<keyword evidence="2 7" id="KW-0813">Transport</keyword>
<feature type="transmembrane region" description="Helical" evidence="7">
    <location>
        <begin position="129"/>
        <end position="153"/>
    </location>
</feature>
<comment type="caution">
    <text evidence="9">The sequence shown here is derived from an EMBL/GenBank/DDBJ whole genome shotgun (WGS) entry which is preliminary data.</text>
</comment>
<accession>A0ABS9VYT9</accession>
<feature type="transmembrane region" description="Helical" evidence="7">
    <location>
        <begin position="190"/>
        <end position="207"/>
    </location>
</feature>
<keyword evidence="5 7" id="KW-1133">Transmembrane helix</keyword>
<keyword evidence="6 7" id="KW-0472">Membrane</keyword>
<protein>
    <submittedName>
        <fullName evidence="9">ABC transporter permease</fullName>
    </submittedName>
</protein>
<keyword evidence="10" id="KW-1185">Reference proteome</keyword>
<feature type="transmembrane region" description="Helical" evidence="7">
    <location>
        <begin position="165"/>
        <end position="184"/>
    </location>
</feature>
<dbReference type="InterPro" id="IPR050366">
    <property type="entry name" value="BP-dependent_transpt_permease"/>
</dbReference>
<organism evidence="9 10">
    <name type="scientific">Bifidobacterium amazonense</name>
    <dbReference type="NCBI Taxonomy" id="2809027"/>
    <lineage>
        <taxon>Bacteria</taxon>
        <taxon>Bacillati</taxon>
        <taxon>Actinomycetota</taxon>
        <taxon>Actinomycetes</taxon>
        <taxon>Bifidobacteriales</taxon>
        <taxon>Bifidobacteriaceae</taxon>
        <taxon>Bifidobacterium</taxon>
    </lineage>
</organism>
<comment type="similarity">
    <text evidence="7">Belongs to the binding-protein-dependent transport system permease family.</text>
</comment>
<dbReference type="PANTHER" id="PTHR43386:SF25">
    <property type="entry name" value="PEPTIDE ABC TRANSPORTER PERMEASE PROTEIN"/>
    <property type="match status" value="1"/>
</dbReference>
<evidence type="ECO:0000256" key="1">
    <source>
        <dbReference type="ARBA" id="ARBA00004651"/>
    </source>
</evidence>
<feature type="transmembrane region" description="Helical" evidence="7">
    <location>
        <begin position="294"/>
        <end position="314"/>
    </location>
</feature>
<dbReference type="PANTHER" id="PTHR43386">
    <property type="entry name" value="OLIGOPEPTIDE TRANSPORT SYSTEM PERMEASE PROTEIN APPC"/>
    <property type="match status" value="1"/>
</dbReference>
<reference evidence="9 10" key="1">
    <citation type="journal article" date="2021" name="Environ. Microbiol.">
        <title>Genetic insights into the dark matter of the mammalian gut microbiota through targeted genome reconstruction.</title>
        <authorList>
            <person name="Lugli G.A."/>
            <person name="Alessandri G."/>
            <person name="Milani C."/>
            <person name="Viappiani A."/>
            <person name="Fontana F."/>
            <person name="Tarracchini C."/>
            <person name="Mancabelli L."/>
            <person name="Argentini C."/>
            <person name="Ruiz L."/>
            <person name="Margolles A."/>
            <person name="van Sinderen D."/>
            <person name="Turroni F."/>
            <person name="Ventura M."/>
        </authorList>
    </citation>
    <scope>NUCLEOTIDE SEQUENCE [LARGE SCALE GENOMIC DNA]</scope>
    <source>
        <strain evidence="9 10">MA1</strain>
    </source>
</reference>
<dbReference type="InterPro" id="IPR000515">
    <property type="entry name" value="MetI-like"/>
</dbReference>
<comment type="subcellular location">
    <subcellularLocation>
        <location evidence="1 7">Cell membrane</location>
        <topology evidence="1 7">Multi-pass membrane protein</topology>
    </subcellularLocation>
</comment>
<sequence length="323" mass="33721">MSIGITETAVAGAPPAEHAAHAVHTIPAARTGRTTADGGARSARRLPAPSPLRRIADVLRGRFVVIVSGIFLAFVAVASAVPQLFTRLDPYKTSPADKLLAPSAQHWFGTDQVGRDLFTRVLYGGRATLLASLISLSIAFVGGLLIGVISGYFGGWIDGLLMRGVDVLLSIPGLLLAITIVTAIGFGTTPVAVAIGIGILPGFARTTRSQVLRVRERSYIEAARVGGVPVTSVIFRHVIPNAIGPVSVLALLDFGSVIMAVATLSFLGFGARPPAAEWGSLINDGRSYLVTSPWVPLLPGLTVVLTVLSITVIAQSLKKRGNL</sequence>